<dbReference type="EMBL" id="JBHLZU010000002">
    <property type="protein sequence ID" value="MFB9903068.1"/>
    <property type="molecule type" value="Genomic_DNA"/>
</dbReference>
<name>A0ABV5ZQC0_9PSEU</name>
<keyword evidence="2" id="KW-1185">Reference proteome</keyword>
<sequence length="119" mass="13309">MGERVVDAAKAIRPYLPDMLGEDAERFDLLVSGLLAQAEADPDETALRLEQLLSMPPVTARWLERVLADDQLRPPELQQHPQLGRFECPGKDFVWYPRIVGQRAPICPTHGRPLRGAAS</sequence>
<proteinExistence type="predicted"/>
<comment type="caution">
    <text evidence="1">The sequence shown here is derived from an EMBL/GenBank/DDBJ whole genome shotgun (WGS) entry which is preliminary data.</text>
</comment>
<dbReference type="RefSeq" id="WP_377850163.1">
    <property type="nucleotide sequence ID" value="NZ_JBHLZU010000002.1"/>
</dbReference>
<evidence type="ECO:0000313" key="1">
    <source>
        <dbReference type="EMBL" id="MFB9903068.1"/>
    </source>
</evidence>
<reference evidence="1 2" key="1">
    <citation type="submission" date="2024-09" db="EMBL/GenBank/DDBJ databases">
        <authorList>
            <person name="Sun Q."/>
            <person name="Mori K."/>
        </authorList>
    </citation>
    <scope>NUCLEOTIDE SEQUENCE [LARGE SCALE GENOMIC DNA]</scope>
    <source>
        <strain evidence="1 2">TBRC 7907</strain>
    </source>
</reference>
<organism evidence="1 2">
    <name type="scientific">Allokutzneria oryzae</name>
    <dbReference type="NCBI Taxonomy" id="1378989"/>
    <lineage>
        <taxon>Bacteria</taxon>
        <taxon>Bacillati</taxon>
        <taxon>Actinomycetota</taxon>
        <taxon>Actinomycetes</taxon>
        <taxon>Pseudonocardiales</taxon>
        <taxon>Pseudonocardiaceae</taxon>
        <taxon>Allokutzneria</taxon>
    </lineage>
</organism>
<gene>
    <name evidence="1" type="ORF">ACFFQA_03875</name>
</gene>
<protein>
    <submittedName>
        <fullName evidence="1">Uncharacterized protein</fullName>
    </submittedName>
</protein>
<evidence type="ECO:0000313" key="2">
    <source>
        <dbReference type="Proteomes" id="UP001589693"/>
    </source>
</evidence>
<dbReference type="Proteomes" id="UP001589693">
    <property type="component" value="Unassembled WGS sequence"/>
</dbReference>
<accession>A0ABV5ZQC0</accession>